<dbReference type="NCBIfam" id="TIGR02937">
    <property type="entry name" value="sigma70-ECF"/>
    <property type="match status" value="1"/>
</dbReference>
<dbReference type="PANTHER" id="PTHR43133:SF57">
    <property type="entry name" value="RNA POLYMERASE SIGMA-70 FACTOR"/>
    <property type="match status" value="1"/>
</dbReference>
<dbReference type="SUPFAM" id="SSF88659">
    <property type="entry name" value="Sigma3 and sigma4 domains of RNA polymerase sigma factors"/>
    <property type="match status" value="1"/>
</dbReference>
<evidence type="ECO:0000256" key="3">
    <source>
        <dbReference type="ARBA" id="ARBA00023082"/>
    </source>
</evidence>
<comment type="similarity">
    <text evidence="1">Belongs to the sigma-70 factor family. ECF subfamily.</text>
</comment>
<dbReference type="GO" id="GO:0016987">
    <property type="term" value="F:sigma factor activity"/>
    <property type="evidence" value="ECO:0007669"/>
    <property type="project" value="UniProtKB-KW"/>
</dbReference>
<dbReference type="RefSeq" id="WP_168484490.1">
    <property type="nucleotide sequence ID" value="NZ_JAAZSQ010000001.1"/>
</dbReference>
<evidence type="ECO:0000256" key="1">
    <source>
        <dbReference type="ARBA" id="ARBA00010641"/>
    </source>
</evidence>
<evidence type="ECO:0000313" key="6">
    <source>
        <dbReference type="EMBL" id="NKX53144.1"/>
    </source>
</evidence>
<dbReference type="Gene3D" id="1.10.10.10">
    <property type="entry name" value="Winged helix-like DNA-binding domain superfamily/Winged helix DNA-binding domain"/>
    <property type="match status" value="1"/>
</dbReference>
<evidence type="ECO:0000256" key="4">
    <source>
        <dbReference type="ARBA" id="ARBA00023163"/>
    </source>
</evidence>
<name>A0A7X6HB69_9MICC</name>
<keyword evidence="4" id="KW-0804">Transcription</keyword>
<feature type="domain" description="RNA polymerase sigma factor 70 region 4 type 2" evidence="5">
    <location>
        <begin position="121"/>
        <end position="172"/>
    </location>
</feature>
<dbReference type="AlphaFoldDB" id="A0A7X6HB69"/>
<dbReference type="GO" id="GO:0006352">
    <property type="term" value="P:DNA-templated transcription initiation"/>
    <property type="evidence" value="ECO:0007669"/>
    <property type="project" value="InterPro"/>
</dbReference>
<gene>
    <name evidence="6" type="ORF">HGG74_01060</name>
</gene>
<dbReference type="InterPro" id="IPR039425">
    <property type="entry name" value="RNA_pol_sigma-70-like"/>
</dbReference>
<evidence type="ECO:0000256" key="2">
    <source>
        <dbReference type="ARBA" id="ARBA00023015"/>
    </source>
</evidence>
<dbReference type="CDD" id="cd06171">
    <property type="entry name" value="Sigma70_r4"/>
    <property type="match status" value="1"/>
</dbReference>
<dbReference type="EMBL" id="JAAZSQ010000001">
    <property type="protein sequence ID" value="NKX53144.1"/>
    <property type="molecule type" value="Genomic_DNA"/>
</dbReference>
<organism evidence="6 7">
    <name type="scientific">Arthrobacter mobilis</name>
    <dbReference type="NCBI Taxonomy" id="2724944"/>
    <lineage>
        <taxon>Bacteria</taxon>
        <taxon>Bacillati</taxon>
        <taxon>Actinomycetota</taxon>
        <taxon>Actinomycetes</taxon>
        <taxon>Micrococcales</taxon>
        <taxon>Micrococcaceae</taxon>
        <taxon>Arthrobacter</taxon>
    </lineage>
</organism>
<sequence length="182" mass="19705">MTAQLDEAAFERAQAGDPRSLDALYRAFAPAVVQYLRVRGIDDPEGGCHDVFLGVIPRIGTVKGGVEGFRALLFTVAHARMVDYFRRRSTVPATTEYLPEADTRTAPSAEEAAVATLAASRVETLLQELGTDQREVILLRVVAGLSIEETAKVMGRSSGAVKQLQRRGLQALRLLLAPVEGE</sequence>
<accession>A0A7X6HB69</accession>
<dbReference type="Gene3D" id="1.10.1740.10">
    <property type="match status" value="1"/>
</dbReference>
<dbReference type="InterPro" id="IPR014284">
    <property type="entry name" value="RNA_pol_sigma-70_dom"/>
</dbReference>
<keyword evidence="7" id="KW-1185">Reference proteome</keyword>
<comment type="caution">
    <text evidence="6">The sequence shown here is derived from an EMBL/GenBank/DDBJ whole genome shotgun (WGS) entry which is preliminary data.</text>
</comment>
<keyword evidence="2" id="KW-0805">Transcription regulation</keyword>
<dbReference type="GO" id="GO:0003677">
    <property type="term" value="F:DNA binding"/>
    <property type="evidence" value="ECO:0007669"/>
    <property type="project" value="InterPro"/>
</dbReference>
<keyword evidence="3" id="KW-0731">Sigma factor</keyword>
<proteinExistence type="inferred from homology"/>
<evidence type="ECO:0000259" key="5">
    <source>
        <dbReference type="Pfam" id="PF08281"/>
    </source>
</evidence>
<dbReference type="PANTHER" id="PTHR43133">
    <property type="entry name" value="RNA POLYMERASE ECF-TYPE SIGMA FACTO"/>
    <property type="match status" value="1"/>
</dbReference>
<dbReference type="Proteomes" id="UP000544090">
    <property type="component" value="Unassembled WGS sequence"/>
</dbReference>
<dbReference type="Pfam" id="PF08281">
    <property type="entry name" value="Sigma70_r4_2"/>
    <property type="match status" value="1"/>
</dbReference>
<dbReference type="SUPFAM" id="SSF88946">
    <property type="entry name" value="Sigma2 domain of RNA polymerase sigma factors"/>
    <property type="match status" value="1"/>
</dbReference>
<dbReference type="InterPro" id="IPR013325">
    <property type="entry name" value="RNA_pol_sigma_r2"/>
</dbReference>
<evidence type="ECO:0000313" key="7">
    <source>
        <dbReference type="Proteomes" id="UP000544090"/>
    </source>
</evidence>
<protein>
    <submittedName>
        <fullName evidence="6">Sigma-70 family RNA polymerase sigma factor</fullName>
    </submittedName>
</protein>
<dbReference type="InterPro" id="IPR013324">
    <property type="entry name" value="RNA_pol_sigma_r3/r4-like"/>
</dbReference>
<dbReference type="InterPro" id="IPR036388">
    <property type="entry name" value="WH-like_DNA-bd_sf"/>
</dbReference>
<reference evidence="6 7" key="1">
    <citation type="submission" date="2020-04" db="EMBL/GenBank/DDBJ databases">
        <title>Arthrobacter sp. nov.</title>
        <authorList>
            <person name="Liu S."/>
        </authorList>
    </citation>
    <scope>NUCLEOTIDE SEQUENCE [LARGE SCALE GENOMIC DNA]</scope>
    <source>
        <strain evidence="6 7">E918</strain>
    </source>
</reference>
<dbReference type="InterPro" id="IPR013249">
    <property type="entry name" value="RNA_pol_sigma70_r4_t2"/>
</dbReference>